<evidence type="ECO:0000313" key="1">
    <source>
        <dbReference type="EMBL" id="TKW12398.1"/>
    </source>
</evidence>
<dbReference type="Gramene" id="TKW12398">
    <property type="protein sequence ID" value="TKW12398"/>
    <property type="gene ID" value="SEVIR_5G032800v2"/>
</dbReference>
<organism evidence="1 2">
    <name type="scientific">Setaria viridis</name>
    <name type="common">Green bristlegrass</name>
    <name type="synonym">Setaria italica subsp. viridis</name>
    <dbReference type="NCBI Taxonomy" id="4556"/>
    <lineage>
        <taxon>Eukaryota</taxon>
        <taxon>Viridiplantae</taxon>
        <taxon>Streptophyta</taxon>
        <taxon>Embryophyta</taxon>
        <taxon>Tracheophyta</taxon>
        <taxon>Spermatophyta</taxon>
        <taxon>Magnoliopsida</taxon>
        <taxon>Liliopsida</taxon>
        <taxon>Poales</taxon>
        <taxon>Poaceae</taxon>
        <taxon>PACMAD clade</taxon>
        <taxon>Panicoideae</taxon>
        <taxon>Panicodae</taxon>
        <taxon>Paniceae</taxon>
        <taxon>Cenchrinae</taxon>
        <taxon>Setaria</taxon>
    </lineage>
</organism>
<sequence>MSWSLGANSRVARAPHPVCGEVLHIRLTLDFGCHLSCNKLECHARCMGRCFSFAWLRRSPSWLDHVLLSLIPASFSFSSLGCEWCLFFLQHTPLELPSPGVRRGALNWLASWESFGLVRPFTINHMSWFCLVSRYMAMKVFRIKFNTCPFVSLSCYVLGCLGAWCCS</sequence>
<accession>A0A4U6U9L0</accession>
<dbReference type="Proteomes" id="UP000298652">
    <property type="component" value="Chromosome 5"/>
</dbReference>
<keyword evidence="2" id="KW-1185">Reference proteome</keyword>
<dbReference type="AlphaFoldDB" id="A0A4U6U9L0"/>
<proteinExistence type="predicted"/>
<dbReference type="EMBL" id="CM016556">
    <property type="protein sequence ID" value="TKW12398.1"/>
    <property type="molecule type" value="Genomic_DNA"/>
</dbReference>
<name>A0A4U6U9L0_SETVI</name>
<reference evidence="1" key="1">
    <citation type="submission" date="2019-03" db="EMBL/GenBank/DDBJ databases">
        <title>WGS assembly of Setaria viridis.</title>
        <authorList>
            <person name="Huang P."/>
            <person name="Jenkins J."/>
            <person name="Grimwood J."/>
            <person name="Barry K."/>
            <person name="Healey A."/>
            <person name="Mamidi S."/>
            <person name="Sreedasyam A."/>
            <person name="Shu S."/>
            <person name="Feldman M."/>
            <person name="Wu J."/>
            <person name="Yu Y."/>
            <person name="Chen C."/>
            <person name="Johnson J."/>
            <person name="Rokhsar D."/>
            <person name="Baxter I."/>
            <person name="Schmutz J."/>
            <person name="Brutnell T."/>
            <person name="Kellogg E."/>
        </authorList>
    </citation>
    <scope>NUCLEOTIDE SEQUENCE [LARGE SCALE GENOMIC DNA]</scope>
</reference>
<evidence type="ECO:0000313" key="2">
    <source>
        <dbReference type="Proteomes" id="UP000298652"/>
    </source>
</evidence>
<protein>
    <submittedName>
        <fullName evidence="1">Uncharacterized protein</fullName>
    </submittedName>
</protein>
<gene>
    <name evidence="1" type="ORF">SEVIR_5G032800v2</name>
</gene>